<evidence type="ECO:0000256" key="1">
    <source>
        <dbReference type="ARBA" id="ARBA00022729"/>
    </source>
</evidence>
<dbReference type="KEGG" id="zmk:HG535_0B04410"/>
<dbReference type="PANTHER" id="PTHR19237:SF20">
    <property type="entry name" value="NUCLEOBINDIN 1"/>
    <property type="match status" value="1"/>
</dbReference>
<dbReference type="RefSeq" id="XP_037143127.1">
    <property type="nucleotide sequence ID" value="XM_037287232.1"/>
</dbReference>
<accession>A0A7H9B098</accession>
<evidence type="ECO:0000313" key="4">
    <source>
        <dbReference type="EMBL" id="QLG71399.1"/>
    </source>
</evidence>
<dbReference type="OrthoDB" id="289247at2759"/>
<name>A0A7H9B098_ZYGMR</name>
<feature type="signal peptide" evidence="2">
    <location>
        <begin position="1"/>
        <end position="20"/>
    </location>
</feature>
<sequence length="233" mass="27102">MKILQLISISYLAYVSYAAATPQIDEHINVEVEKLPEGLTWEQWHMEHEHQLKKFTPDLFFSLHDTKNRGFLDRDDILSLYGLNRNEVVGKGDGMGQHDESELVDKEIAEKAVKLIMDIMEVDEDGKIMKQEYLDFVKRGGSFPDLGVGVGHHAGFESEYEIHHWNKYHQESDPDVKVVHREDVEHELLHHEHEIEHEEDVQRDVSRATVITDDELESRIAPKKIPMKYRNGL</sequence>
<feature type="chain" id="PRO_5028851632" description="EF-hand domain-containing protein" evidence="2">
    <location>
        <begin position="21"/>
        <end position="233"/>
    </location>
</feature>
<organism evidence="4 5">
    <name type="scientific">Zygotorulaspora mrakii</name>
    <name type="common">Zygosaccharomyces mrakii</name>
    <dbReference type="NCBI Taxonomy" id="42260"/>
    <lineage>
        <taxon>Eukaryota</taxon>
        <taxon>Fungi</taxon>
        <taxon>Dikarya</taxon>
        <taxon>Ascomycota</taxon>
        <taxon>Saccharomycotina</taxon>
        <taxon>Saccharomycetes</taxon>
        <taxon>Saccharomycetales</taxon>
        <taxon>Saccharomycetaceae</taxon>
        <taxon>Zygotorulaspora</taxon>
    </lineage>
</organism>
<dbReference type="AlphaFoldDB" id="A0A7H9B098"/>
<keyword evidence="5" id="KW-1185">Reference proteome</keyword>
<evidence type="ECO:0000259" key="3">
    <source>
        <dbReference type="PROSITE" id="PS50222"/>
    </source>
</evidence>
<dbReference type="GO" id="GO:0005509">
    <property type="term" value="F:calcium ion binding"/>
    <property type="evidence" value="ECO:0007669"/>
    <property type="project" value="InterPro"/>
</dbReference>
<dbReference type="SUPFAM" id="SSF47473">
    <property type="entry name" value="EF-hand"/>
    <property type="match status" value="1"/>
</dbReference>
<evidence type="ECO:0000256" key="2">
    <source>
        <dbReference type="SAM" id="SignalP"/>
    </source>
</evidence>
<dbReference type="InterPro" id="IPR002048">
    <property type="entry name" value="EF_hand_dom"/>
</dbReference>
<dbReference type="GeneID" id="59235060"/>
<gene>
    <name evidence="4" type="ORF">HG535_0B04410</name>
</gene>
<feature type="domain" description="EF-hand" evidence="3">
    <location>
        <begin position="108"/>
        <end position="143"/>
    </location>
</feature>
<keyword evidence="1 2" id="KW-0732">Signal</keyword>
<dbReference type="FunFam" id="1.10.238.10:FF:000309">
    <property type="entry name" value="Chromosome 21, whole genome shotgun sequence"/>
    <property type="match status" value="1"/>
</dbReference>
<dbReference type="InterPro" id="IPR011992">
    <property type="entry name" value="EF-hand-dom_pair"/>
</dbReference>
<dbReference type="Proteomes" id="UP000509704">
    <property type="component" value="Chromosome 2"/>
</dbReference>
<dbReference type="EMBL" id="CP058605">
    <property type="protein sequence ID" value="QLG71399.1"/>
    <property type="molecule type" value="Genomic_DNA"/>
</dbReference>
<protein>
    <recommendedName>
        <fullName evidence="3">EF-hand domain-containing protein</fullName>
    </recommendedName>
</protein>
<dbReference type="GO" id="GO:0005793">
    <property type="term" value="C:endoplasmic reticulum-Golgi intermediate compartment"/>
    <property type="evidence" value="ECO:0007669"/>
    <property type="project" value="TreeGrafter"/>
</dbReference>
<dbReference type="PROSITE" id="PS50222">
    <property type="entry name" value="EF_HAND_2"/>
    <property type="match status" value="1"/>
</dbReference>
<evidence type="ECO:0000313" key="5">
    <source>
        <dbReference type="Proteomes" id="UP000509704"/>
    </source>
</evidence>
<dbReference type="Gene3D" id="1.10.238.10">
    <property type="entry name" value="EF-hand"/>
    <property type="match status" value="1"/>
</dbReference>
<dbReference type="InterPro" id="IPR040250">
    <property type="entry name" value="Nucleobindin"/>
</dbReference>
<reference evidence="4 5" key="1">
    <citation type="submission" date="2020-07" db="EMBL/GenBank/DDBJ databases">
        <title>The yeast mating-type switching endonuclease HO is a domesticated member of an unorthodox homing genetic element family.</title>
        <authorList>
            <person name="Coughlan A.Y."/>
            <person name="Lombardi L."/>
            <person name="Braun-Galleani S."/>
            <person name="Martos A.R."/>
            <person name="Galeote V."/>
            <person name="Bigey F."/>
            <person name="Dequin S."/>
            <person name="Byrne K.P."/>
            <person name="Wolfe K.H."/>
        </authorList>
    </citation>
    <scope>NUCLEOTIDE SEQUENCE [LARGE SCALE GENOMIC DNA]</scope>
    <source>
        <strain evidence="4 5">NRRL Y-6702</strain>
    </source>
</reference>
<proteinExistence type="predicted"/>
<dbReference type="PANTHER" id="PTHR19237">
    <property type="entry name" value="NUCLEOBINDIN"/>
    <property type="match status" value="1"/>
</dbReference>